<evidence type="ECO:0000256" key="1">
    <source>
        <dbReference type="SAM" id="Phobius"/>
    </source>
</evidence>
<feature type="transmembrane region" description="Helical" evidence="1">
    <location>
        <begin position="116"/>
        <end position="132"/>
    </location>
</feature>
<name>A0A7H8NGK7_9ACTN</name>
<accession>A0A7H8NGK7</accession>
<dbReference type="EMBL" id="CP054929">
    <property type="protein sequence ID" value="QKW53635.1"/>
    <property type="molecule type" value="Genomic_DNA"/>
</dbReference>
<keyword evidence="1" id="KW-0812">Transmembrane</keyword>
<dbReference type="AlphaFoldDB" id="A0A7H8NGK7"/>
<evidence type="ECO:0000313" key="2">
    <source>
        <dbReference type="EMBL" id="QKW53635.1"/>
    </source>
</evidence>
<dbReference type="Proteomes" id="UP000509303">
    <property type="component" value="Chromosome"/>
</dbReference>
<feature type="transmembrane region" description="Helical" evidence="1">
    <location>
        <begin position="138"/>
        <end position="157"/>
    </location>
</feature>
<protein>
    <recommendedName>
        <fullName evidence="4">HTTM domain-containing protein</fullName>
    </recommendedName>
</protein>
<dbReference type="RefSeq" id="WP_176165340.1">
    <property type="nucleotide sequence ID" value="NZ_CP054929.1"/>
</dbReference>
<keyword evidence="1" id="KW-0472">Membrane</keyword>
<keyword evidence="1" id="KW-1133">Transmembrane helix</keyword>
<keyword evidence="3" id="KW-1185">Reference proteome</keyword>
<organism evidence="2 3">
    <name type="scientific">Streptomyces buecherae</name>
    <dbReference type="NCBI Taxonomy" id="2763006"/>
    <lineage>
        <taxon>Bacteria</taxon>
        <taxon>Bacillati</taxon>
        <taxon>Actinomycetota</taxon>
        <taxon>Actinomycetes</taxon>
        <taxon>Kitasatosporales</taxon>
        <taxon>Streptomycetaceae</taxon>
        <taxon>Streptomyces</taxon>
    </lineage>
</organism>
<feature type="transmembrane region" description="Helical" evidence="1">
    <location>
        <begin position="85"/>
        <end position="104"/>
    </location>
</feature>
<reference evidence="2 3" key="1">
    <citation type="submission" date="2020-06" db="EMBL/GenBank/DDBJ databases">
        <title>Genome mining for natural products.</title>
        <authorList>
            <person name="Zhang B."/>
            <person name="Shi J."/>
            <person name="Ge H."/>
        </authorList>
    </citation>
    <scope>NUCLEOTIDE SEQUENCE [LARGE SCALE GENOMIC DNA]</scope>
    <source>
        <strain evidence="2 3">NA00687</strain>
    </source>
</reference>
<proteinExistence type="predicted"/>
<gene>
    <name evidence="2" type="ORF">HUT08_33400</name>
</gene>
<evidence type="ECO:0008006" key="4">
    <source>
        <dbReference type="Google" id="ProtNLM"/>
    </source>
</evidence>
<feature type="transmembrane region" description="Helical" evidence="1">
    <location>
        <begin position="222"/>
        <end position="247"/>
    </location>
</feature>
<evidence type="ECO:0000313" key="3">
    <source>
        <dbReference type="Proteomes" id="UP000509303"/>
    </source>
</evidence>
<feature type="transmembrane region" description="Helical" evidence="1">
    <location>
        <begin position="58"/>
        <end position="79"/>
    </location>
</feature>
<sequence length="261" mass="27778">MTLTTAEALRAVEVLAAIGMLITSVEFLARPTLFGPTSLASWDILHLSHRSRLRQGRLLAYPSVLVVLAVRSAAAAVLIPWPLPAPAHAATLATVVLTSVLLQLRGPYGGEGSDQMLLLVFTVLALTALHPHTSTMRLSLYFLAVQSALAYFTSGIYKAASPVWRNGSALAGILGTRCFGHPRLAVLATAYPAPTAWTARAVIVFETLFPLVLLTPSPALPLFLAGGVLFHLTCAVAMGLNVFFWAFTATYPALAYVALSR</sequence>